<dbReference type="GO" id="GO:0000978">
    <property type="term" value="F:RNA polymerase II cis-regulatory region sequence-specific DNA binding"/>
    <property type="evidence" value="ECO:0007669"/>
    <property type="project" value="TreeGrafter"/>
</dbReference>
<dbReference type="OrthoDB" id="6242697at2759"/>
<feature type="compositionally biased region" description="Polar residues" evidence="8">
    <location>
        <begin position="27"/>
        <end position="58"/>
    </location>
</feature>
<feature type="region of interest" description="Disordered" evidence="8">
    <location>
        <begin position="21"/>
        <end position="58"/>
    </location>
</feature>
<evidence type="ECO:0000256" key="8">
    <source>
        <dbReference type="SAM" id="MobiDB-lite"/>
    </source>
</evidence>
<keyword evidence="4" id="KW-0238">DNA-binding</keyword>
<dbReference type="Proteomes" id="UP000759131">
    <property type="component" value="Unassembled WGS sequence"/>
</dbReference>
<evidence type="ECO:0000313" key="11">
    <source>
        <dbReference type="Proteomes" id="UP000759131"/>
    </source>
</evidence>
<evidence type="ECO:0000256" key="1">
    <source>
        <dbReference type="ARBA" id="ARBA00004123"/>
    </source>
</evidence>
<dbReference type="CDD" id="cd11397">
    <property type="entry name" value="bHLHzip_MITF_like"/>
    <property type="match status" value="1"/>
</dbReference>
<dbReference type="GO" id="GO:0005634">
    <property type="term" value="C:nucleus"/>
    <property type="evidence" value="ECO:0007669"/>
    <property type="project" value="UniProtKB-SubCell"/>
</dbReference>
<evidence type="ECO:0000313" key="10">
    <source>
        <dbReference type="EMBL" id="CAD7635768.1"/>
    </source>
</evidence>
<keyword evidence="3" id="KW-0805">Transcription regulation</keyword>
<feature type="compositionally biased region" description="Low complexity" evidence="8">
    <location>
        <begin position="395"/>
        <end position="410"/>
    </location>
</feature>
<dbReference type="GO" id="GO:0000981">
    <property type="term" value="F:DNA-binding transcription factor activity, RNA polymerase II-specific"/>
    <property type="evidence" value="ECO:0007669"/>
    <property type="project" value="TreeGrafter"/>
</dbReference>
<dbReference type="Gene3D" id="4.10.280.10">
    <property type="entry name" value="Helix-loop-helix DNA-binding domain"/>
    <property type="match status" value="1"/>
</dbReference>
<organism evidence="10">
    <name type="scientific">Medioppia subpectinata</name>
    <dbReference type="NCBI Taxonomy" id="1979941"/>
    <lineage>
        <taxon>Eukaryota</taxon>
        <taxon>Metazoa</taxon>
        <taxon>Ecdysozoa</taxon>
        <taxon>Arthropoda</taxon>
        <taxon>Chelicerata</taxon>
        <taxon>Arachnida</taxon>
        <taxon>Acari</taxon>
        <taxon>Acariformes</taxon>
        <taxon>Sarcoptiformes</taxon>
        <taxon>Oribatida</taxon>
        <taxon>Brachypylina</taxon>
        <taxon>Oppioidea</taxon>
        <taxon>Oppiidae</taxon>
        <taxon>Medioppia</taxon>
    </lineage>
</organism>
<accession>A0A7R9L6B4</accession>
<dbReference type="Pfam" id="PF00010">
    <property type="entry name" value="HLH"/>
    <property type="match status" value="1"/>
</dbReference>
<evidence type="ECO:0000256" key="3">
    <source>
        <dbReference type="ARBA" id="ARBA00023015"/>
    </source>
</evidence>
<dbReference type="SUPFAM" id="SSF47459">
    <property type="entry name" value="HLH, helix-loop-helix DNA-binding domain"/>
    <property type="match status" value="1"/>
</dbReference>
<dbReference type="InterPro" id="IPR036638">
    <property type="entry name" value="HLH_DNA-bd_sf"/>
</dbReference>
<evidence type="ECO:0000256" key="2">
    <source>
        <dbReference type="ARBA" id="ARBA00008289"/>
    </source>
</evidence>
<dbReference type="PROSITE" id="PS50888">
    <property type="entry name" value="BHLH"/>
    <property type="match status" value="1"/>
</dbReference>
<gene>
    <name evidence="10" type="ORF">OSB1V03_LOCUS16159</name>
</gene>
<dbReference type="SMART" id="SM00353">
    <property type="entry name" value="HLH"/>
    <property type="match status" value="1"/>
</dbReference>
<feature type="domain" description="BHLH" evidence="9">
    <location>
        <begin position="267"/>
        <end position="327"/>
    </location>
</feature>
<feature type="compositionally biased region" description="Low complexity" evidence="8">
    <location>
        <begin position="154"/>
        <end position="172"/>
    </location>
</feature>
<feature type="region of interest" description="Disordered" evidence="8">
    <location>
        <begin position="361"/>
        <end position="415"/>
    </location>
</feature>
<feature type="region of interest" description="Disordered" evidence="8">
    <location>
        <begin position="449"/>
        <end position="469"/>
    </location>
</feature>
<keyword evidence="7" id="KW-0175">Coiled coil</keyword>
<dbReference type="PANTHER" id="PTHR45776">
    <property type="entry name" value="MIP04163P"/>
    <property type="match status" value="1"/>
</dbReference>
<protein>
    <recommendedName>
        <fullName evidence="9">BHLH domain-containing protein</fullName>
    </recommendedName>
</protein>
<feature type="region of interest" description="Disordered" evidence="8">
    <location>
        <begin position="102"/>
        <end position="192"/>
    </location>
</feature>
<dbReference type="PANTHER" id="PTHR45776:SF2">
    <property type="entry name" value="MIP04163P"/>
    <property type="match status" value="1"/>
</dbReference>
<sequence length="508" mass="56721">MSRTNLKQQLMKQQLIQQELREKQCSSHDQSARLSQSLQAMSQSVPQPHTGALQPQHSGAQSLMFPSMMNSHQLFQKVQQNHQMRPSLENPTNYHVLQTQQKISPQQLSPHSPLHQSHHPFHSQSVPNVPTQLSPNCLPPHHTNHTNTDHSHHTNTGHSLSSSALGSTGAPQSPFPLSPDSPLSAPPSSACSTSELDDVFDVLGGFDNRADVSQMDEELVGAIAATLPADINYFLDNQPMTPTGDMSSSSCPQLTEQEMKAWQKDRQKKDNHNQIERRRRYNINDRIKELGTLLPKNEDTKHFDLVKDMKQNKGTILKASVDYVRLLKRENMRLATEERRYKEMENNYRSLQMQFQELQVRVGSSPQPPHQQQQQQQQQTSNWPQMMNSNRKPVNGDNGLNNGLNNGNDLSKSDPFLSAPASLPLTDADTMAAAQSLQRIIKQEFAAPLSPVSPSQSSSGLGSSLPSGASPAQHYFQFNELRHDPILSAASLSIKNEAYSPQSMDICH</sequence>
<evidence type="ECO:0000256" key="4">
    <source>
        <dbReference type="ARBA" id="ARBA00023125"/>
    </source>
</evidence>
<feature type="compositionally biased region" description="Polar residues" evidence="8">
    <location>
        <begin position="380"/>
        <end position="392"/>
    </location>
</feature>
<feature type="compositionally biased region" description="Polar residues" evidence="8">
    <location>
        <begin position="126"/>
        <end position="135"/>
    </location>
</feature>
<dbReference type="AlphaFoldDB" id="A0A7R9L6B4"/>
<feature type="compositionally biased region" description="Low complexity" evidence="8">
    <location>
        <begin position="104"/>
        <end position="115"/>
    </location>
</feature>
<keyword evidence="6" id="KW-0539">Nucleus</keyword>
<comment type="similarity">
    <text evidence="2">Belongs to the MiT/TFE family.</text>
</comment>
<reference evidence="10" key="1">
    <citation type="submission" date="2020-11" db="EMBL/GenBank/DDBJ databases">
        <authorList>
            <person name="Tran Van P."/>
        </authorList>
    </citation>
    <scope>NUCLEOTIDE SEQUENCE</scope>
</reference>
<proteinExistence type="inferred from homology"/>
<dbReference type="GO" id="GO:0046983">
    <property type="term" value="F:protein dimerization activity"/>
    <property type="evidence" value="ECO:0007669"/>
    <property type="project" value="InterPro"/>
</dbReference>
<name>A0A7R9L6B4_9ACAR</name>
<evidence type="ECO:0000256" key="7">
    <source>
        <dbReference type="SAM" id="Coils"/>
    </source>
</evidence>
<evidence type="ECO:0000256" key="5">
    <source>
        <dbReference type="ARBA" id="ARBA00023163"/>
    </source>
</evidence>
<comment type="subcellular location">
    <subcellularLocation>
        <location evidence="1">Nucleus</location>
    </subcellularLocation>
</comment>
<feature type="coiled-coil region" evidence="7">
    <location>
        <begin position="327"/>
        <end position="361"/>
    </location>
</feature>
<evidence type="ECO:0000259" key="9">
    <source>
        <dbReference type="PROSITE" id="PS50888"/>
    </source>
</evidence>
<feature type="compositionally biased region" description="Low complexity" evidence="8">
    <location>
        <begin position="180"/>
        <end position="192"/>
    </location>
</feature>
<feature type="compositionally biased region" description="Low complexity" evidence="8">
    <location>
        <begin position="370"/>
        <end position="379"/>
    </location>
</feature>
<keyword evidence="5" id="KW-0804">Transcription</keyword>
<dbReference type="EMBL" id="OC872214">
    <property type="protein sequence ID" value="CAD7635768.1"/>
    <property type="molecule type" value="Genomic_DNA"/>
</dbReference>
<keyword evidence="11" id="KW-1185">Reference proteome</keyword>
<evidence type="ECO:0000256" key="6">
    <source>
        <dbReference type="ARBA" id="ARBA00023242"/>
    </source>
</evidence>
<dbReference type="EMBL" id="CAJPIZ010017639">
    <property type="protein sequence ID" value="CAG2116198.1"/>
    <property type="molecule type" value="Genomic_DNA"/>
</dbReference>
<dbReference type="InterPro" id="IPR011598">
    <property type="entry name" value="bHLH_dom"/>
</dbReference>